<feature type="transmembrane region" description="Helical" evidence="12">
    <location>
        <begin position="335"/>
        <end position="361"/>
    </location>
</feature>
<keyword evidence="7" id="KW-0915">Sodium</keyword>
<dbReference type="InterPro" id="IPR038377">
    <property type="entry name" value="Na/Glc_symporter_sf"/>
</dbReference>
<dbReference type="PANTHER" id="PTHR42985">
    <property type="entry name" value="SODIUM-COUPLED MONOCARBOXYLATE TRANSPORTER"/>
    <property type="match status" value="1"/>
</dbReference>
<dbReference type="Gene3D" id="1.20.1730.10">
    <property type="entry name" value="Sodium/glucose cotransporter"/>
    <property type="match status" value="1"/>
</dbReference>
<dbReference type="InterPro" id="IPR001734">
    <property type="entry name" value="Na/solute_symporter"/>
</dbReference>
<proteinExistence type="inferred from homology"/>
<dbReference type="GO" id="GO:0005886">
    <property type="term" value="C:plasma membrane"/>
    <property type="evidence" value="ECO:0007669"/>
    <property type="project" value="UniProtKB-SubCell"/>
</dbReference>
<evidence type="ECO:0000256" key="9">
    <source>
        <dbReference type="ARBA" id="ARBA00023136"/>
    </source>
</evidence>
<feature type="transmembrane region" description="Helical" evidence="12">
    <location>
        <begin position="278"/>
        <end position="301"/>
    </location>
</feature>
<feature type="transmembrane region" description="Helical" evidence="12">
    <location>
        <begin position="382"/>
        <end position="408"/>
    </location>
</feature>
<dbReference type="OMA" id="CIATFPW"/>
<comment type="subcellular location">
    <subcellularLocation>
        <location evidence="1">Cell membrane</location>
        <topology evidence="1">Multi-pass membrane protein</topology>
    </subcellularLocation>
</comment>
<keyword evidence="9 12" id="KW-0472">Membrane</keyword>
<evidence type="ECO:0000313" key="13">
    <source>
        <dbReference type="EMBL" id="KAJ6215650.1"/>
    </source>
</evidence>
<keyword evidence="14" id="KW-1185">Reference proteome</keyword>
<dbReference type="EMBL" id="JAPWDV010000004">
    <property type="protein sequence ID" value="KAJ6215650.1"/>
    <property type="molecule type" value="Genomic_DNA"/>
</dbReference>
<reference evidence="13" key="1">
    <citation type="submission" date="2022-12" db="EMBL/GenBank/DDBJ databases">
        <title>Genome assemblies of Blomia tropicalis.</title>
        <authorList>
            <person name="Cui Y."/>
        </authorList>
    </citation>
    <scope>NUCLEOTIDE SEQUENCE</scope>
    <source>
        <tissue evidence="13">Adult mites</tissue>
    </source>
</reference>
<dbReference type="Pfam" id="PF00474">
    <property type="entry name" value="SSF"/>
    <property type="match status" value="1"/>
</dbReference>
<name>A0A9Q0RIS4_BLOTA</name>
<evidence type="ECO:0000256" key="6">
    <source>
        <dbReference type="ARBA" id="ARBA00022989"/>
    </source>
</evidence>
<keyword evidence="5 12" id="KW-0812">Transmembrane</keyword>
<keyword evidence="4" id="KW-1003">Cell membrane</keyword>
<dbReference type="CDD" id="cd11492">
    <property type="entry name" value="SLC5sbd_NIS-SMVT"/>
    <property type="match status" value="1"/>
</dbReference>
<keyword evidence="8" id="KW-0406">Ion transport</keyword>
<evidence type="ECO:0000256" key="10">
    <source>
        <dbReference type="ARBA" id="ARBA00023201"/>
    </source>
</evidence>
<sequence>MHHDKNFAILDYVVFIGLLASSSMIGIYFAWAARNAKNSDHFFTGNRKLAIFPVTLSLVASFMSTNTLLGVPAEVYQVGTQIMLQIISITLIIILASEIFMPVYYQLNITSVNEYLFQRFNSKAIKLAGSLGFLIATMPYMAVVLYGPAIALSSVTPISITTSIVVVGTICTFYTSIGGIKAVIWTDVLQCFLMFLGVAIVIVQGIIELGGISPALQILEDGGRLKLFNLKFDLYNHDNFWNVLAGSAVTWGSCYCVSQTQVQRYLSMRSKRHAKRTLYYNLPGLILLAVMAIASGVVIYGKYHSCDPVTLGIIERHDQLVPYFVMDTLSKYPGLAGLFVACVFSGSLSTLSSGFNALAAVTWEDLLKDRIPKVDGRRSIRMVKLIAMGYGIAAIALSFGVGVFGTVLQASMSLSGSLNGPLFGLFSIAILFRFVNSKGALIGFLCGLTVSLSMSICQIIIPRPHISLPTTYDNCSASIVEQYITPEFLASIPEHPKYIPYYENPQGISRIIHISYLILSVVGFIVTIVVGMTISVLTGGIQENRNLDDRLLSPICRFWTSDWGKNRSLSINGRERSLTKCNDNNNVDLSAKMSTKSTTTIEITNNNESKF</sequence>
<evidence type="ECO:0000256" key="3">
    <source>
        <dbReference type="ARBA" id="ARBA00022448"/>
    </source>
</evidence>
<feature type="transmembrane region" description="Helical" evidence="12">
    <location>
        <begin position="125"/>
        <end position="146"/>
    </location>
</feature>
<gene>
    <name evidence="13" type="ORF">RDWZM_010150</name>
</gene>
<comment type="similarity">
    <text evidence="2 11">Belongs to the sodium:solute symporter (SSF) (TC 2.A.21) family.</text>
</comment>
<keyword evidence="10" id="KW-0739">Sodium transport</keyword>
<dbReference type="InterPro" id="IPR051163">
    <property type="entry name" value="Sodium:Solute_Symporter_SSF"/>
</dbReference>
<comment type="caution">
    <text evidence="13">The sequence shown here is derived from an EMBL/GenBank/DDBJ whole genome shotgun (WGS) entry which is preliminary data.</text>
</comment>
<dbReference type="Proteomes" id="UP001142055">
    <property type="component" value="Chromosome 4"/>
</dbReference>
<feature type="transmembrane region" description="Helical" evidence="12">
    <location>
        <begin position="51"/>
        <end position="70"/>
    </location>
</feature>
<accession>A0A9Q0RIS4</accession>
<evidence type="ECO:0000256" key="8">
    <source>
        <dbReference type="ARBA" id="ARBA00023065"/>
    </source>
</evidence>
<dbReference type="GO" id="GO:0015293">
    <property type="term" value="F:symporter activity"/>
    <property type="evidence" value="ECO:0007669"/>
    <property type="project" value="TreeGrafter"/>
</dbReference>
<evidence type="ECO:0000256" key="11">
    <source>
        <dbReference type="RuleBase" id="RU362091"/>
    </source>
</evidence>
<evidence type="ECO:0000256" key="12">
    <source>
        <dbReference type="SAM" id="Phobius"/>
    </source>
</evidence>
<dbReference type="NCBIfam" id="TIGR00813">
    <property type="entry name" value="sss"/>
    <property type="match status" value="1"/>
</dbReference>
<dbReference type="GO" id="GO:0006814">
    <property type="term" value="P:sodium ion transport"/>
    <property type="evidence" value="ECO:0007669"/>
    <property type="project" value="UniProtKB-KW"/>
</dbReference>
<feature type="transmembrane region" description="Helical" evidence="12">
    <location>
        <begin position="511"/>
        <end position="537"/>
    </location>
</feature>
<feature type="transmembrane region" description="Helical" evidence="12">
    <location>
        <begin position="82"/>
        <end position="105"/>
    </location>
</feature>
<protein>
    <submittedName>
        <fullName evidence="13">Uncharacterized protein</fullName>
    </submittedName>
</protein>
<organism evidence="13 14">
    <name type="scientific">Blomia tropicalis</name>
    <name type="common">Mite</name>
    <dbReference type="NCBI Taxonomy" id="40697"/>
    <lineage>
        <taxon>Eukaryota</taxon>
        <taxon>Metazoa</taxon>
        <taxon>Ecdysozoa</taxon>
        <taxon>Arthropoda</taxon>
        <taxon>Chelicerata</taxon>
        <taxon>Arachnida</taxon>
        <taxon>Acari</taxon>
        <taxon>Acariformes</taxon>
        <taxon>Sarcoptiformes</taxon>
        <taxon>Astigmata</taxon>
        <taxon>Glycyphagoidea</taxon>
        <taxon>Echimyopodidae</taxon>
        <taxon>Blomia</taxon>
    </lineage>
</organism>
<evidence type="ECO:0000313" key="14">
    <source>
        <dbReference type="Proteomes" id="UP001142055"/>
    </source>
</evidence>
<evidence type="ECO:0000256" key="5">
    <source>
        <dbReference type="ARBA" id="ARBA00022692"/>
    </source>
</evidence>
<feature type="transmembrane region" description="Helical" evidence="12">
    <location>
        <begin position="439"/>
        <end position="461"/>
    </location>
</feature>
<evidence type="ECO:0000256" key="1">
    <source>
        <dbReference type="ARBA" id="ARBA00004651"/>
    </source>
</evidence>
<feature type="transmembrane region" description="Helical" evidence="12">
    <location>
        <begin position="414"/>
        <end position="432"/>
    </location>
</feature>
<evidence type="ECO:0000256" key="7">
    <source>
        <dbReference type="ARBA" id="ARBA00023053"/>
    </source>
</evidence>
<feature type="transmembrane region" description="Helical" evidence="12">
    <location>
        <begin position="12"/>
        <end position="31"/>
    </location>
</feature>
<dbReference type="AlphaFoldDB" id="A0A9Q0RIS4"/>
<evidence type="ECO:0000256" key="2">
    <source>
        <dbReference type="ARBA" id="ARBA00006434"/>
    </source>
</evidence>
<feature type="transmembrane region" description="Helical" evidence="12">
    <location>
        <begin position="192"/>
        <end position="219"/>
    </location>
</feature>
<dbReference type="PROSITE" id="PS50283">
    <property type="entry name" value="NA_SOLUT_SYMP_3"/>
    <property type="match status" value="1"/>
</dbReference>
<feature type="transmembrane region" description="Helical" evidence="12">
    <location>
        <begin position="158"/>
        <end position="180"/>
    </location>
</feature>
<dbReference type="PANTHER" id="PTHR42985:SF40">
    <property type="entry name" value="LD47995P-RELATED"/>
    <property type="match status" value="1"/>
</dbReference>
<keyword evidence="6 12" id="KW-1133">Transmembrane helix</keyword>
<evidence type="ECO:0000256" key="4">
    <source>
        <dbReference type="ARBA" id="ARBA00022475"/>
    </source>
</evidence>
<keyword evidence="3" id="KW-0813">Transport</keyword>
<feature type="transmembrane region" description="Helical" evidence="12">
    <location>
        <begin position="239"/>
        <end position="257"/>
    </location>
</feature>